<evidence type="ECO:0000313" key="4">
    <source>
        <dbReference type="Proteomes" id="UP000230002"/>
    </source>
</evidence>
<dbReference type="OrthoDB" id="2801792at2759"/>
<reference evidence="3 4" key="1">
    <citation type="journal article" date="2015" name="Sci. Rep.">
        <title>Chromosome-level genome map provides insights into diverse defense mechanisms in the medicinal fungus Ganoderma sinense.</title>
        <authorList>
            <person name="Zhu Y."/>
            <person name="Xu J."/>
            <person name="Sun C."/>
            <person name="Zhou S."/>
            <person name="Xu H."/>
            <person name="Nelson D.R."/>
            <person name="Qian J."/>
            <person name="Song J."/>
            <person name="Luo H."/>
            <person name="Xiang L."/>
            <person name="Li Y."/>
            <person name="Xu Z."/>
            <person name="Ji A."/>
            <person name="Wang L."/>
            <person name="Lu S."/>
            <person name="Hayward A."/>
            <person name="Sun W."/>
            <person name="Li X."/>
            <person name="Schwartz D.C."/>
            <person name="Wang Y."/>
            <person name="Chen S."/>
        </authorList>
    </citation>
    <scope>NUCLEOTIDE SEQUENCE [LARGE SCALE GENOMIC DNA]</scope>
    <source>
        <strain evidence="3 4">ZZ0214-1</strain>
    </source>
</reference>
<keyword evidence="1" id="KW-0863">Zinc-finger</keyword>
<dbReference type="EMBL" id="AYKW01000034">
    <property type="protein sequence ID" value="PIL27585.1"/>
    <property type="molecule type" value="Genomic_DNA"/>
</dbReference>
<keyword evidence="1" id="KW-0479">Metal-binding</keyword>
<name>A0A2G8S1F2_9APHY</name>
<organism evidence="3 4">
    <name type="scientific">Ganoderma sinense ZZ0214-1</name>
    <dbReference type="NCBI Taxonomy" id="1077348"/>
    <lineage>
        <taxon>Eukaryota</taxon>
        <taxon>Fungi</taxon>
        <taxon>Dikarya</taxon>
        <taxon>Basidiomycota</taxon>
        <taxon>Agaricomycotina</taxon>
        <taxon>Agaricomycetes</taxon>
        <taxon>Polyporales</taxon>
        <taxon>Polyporaceae</taxon>
        <taxon>Ganoderma</taxon>
    </lineage>
</organism>
<gene>
    <name evidence="3" type="ORF">GSI_10736</name>
</gene>
<dbReference type="Proteomes" id="UP000230002">
    <property type="component" value="Unassembled WGS sequence"/>
</dbReference>
<keyword evidence="1" id="KW-0862">Zinc</keyword>
<keyword evidence="4" id="KW-1185">Reference proteome</keyword>
<feature type="domain" description="C2H2-type" evidence="2">
    <location>
        <begin position="210"/>
        <end position="241"/>
    </location>
</feature>
<sequence length="241" mass="27173">MAANVNFCTVHYHNGTYYSNREGMPTPLVQDAAWNLATSTYMHGREHIPALQSLPPSTHHHHHFTEELHESHYNPFYCVQDIVAAAPAPGAFFPFSTPSAIRSPTYPEGDIKPKVENMENIQSTSPYAIYAPPLPTPGTDQRMRCQWQNCPIDLDDVSHAGIRRHFRDYHSQARGSTVRCEWGGTCRSEEMLYDNIAKHIAECHLKSMRTRCESCGNTFARNDTLKRHLNAGCPALQGHQG</sequence>
<evidence type="ECO:0000259" key="2">
    <source>
        <dbReference type="PROSITE" id="PS50157"/>
    </source>
</evidence>
<dbReference type="AlphaFoldDB" id="A0A2G8S1F2"/>
<evidence type="ECO:0000256" key="1">
    <source>
        <dbReference type="PROSITE-ProRule" id="PRU00042"/>
    </source>
</evidence>
<comment type="caution">
    <text evidence="3">The sequence shown here is derived from an EMBL/GenBank/DDBJ whole genome shotgun (WGS) entry which is preliminary data.</text>
</comment>
<evidence type="ECO:0000313" key="3">
    <source>
        <dbReference type="EMBL" id="PIL27585.1"/>
    </source>
</evidence>
<dbReference type="InterPro" id="IPR013087">
    <property type="entry name" value="Znf_C2H2_type"/>
</dbReference>
<protein>
    <submittedName>
        <fullName evidence="3">Transcription factor</fullName>
    </submittedName>
</protein>
<dbReference type="STRING" id="1077348.A0A2G8S1F2"/>
<proteinExistence type="predicted"/>
<accession>A0A2G8S1F2</accession>
<dbReference type="PROSITE" id="PS50157">
    <property type="entry name" value="ZINC_FINGER_C2H2_2"/>
    <property type="match status" value="1"/>
</dbReference>
<dbReference type="GO" id="GO:0008270">
    <property type="term" value="F:zinc ion binding"/>
    <property type="evidence" value="ECO:0007669"/>
    <property type="project" value="UniProtKB-KW"/>
</dbReference>